<feature type="compositionally biased region" description="Low complexity" evidence="1">
    <location>
        <begin position="253"/>
        <end position="265"/>
    </location>
</feature>
<evidence type="ECO:0008006" key="4">
    <source>
        <dbReference type="Google" id="ProtNLM"/>
    </source>
</evidence>
<evidence type="ECO:0000313" key="3">
    <source>
        <dbReference type="Proteomes" id="UP001445076"/>
    </source>
</evidence>
<feature type="region of interest" description="Disordered" evidence="1">
    <location>
        <begin position="177"/>
        <end position="265"/>
    </location>
</feature>
<feature type="compositionally biased region" description="Basic and acidic residues" evidence="1">
    <location>
        <begin position="508"/>
        <end position="524"/>
    </location>
</feature>
<feature type="region of interest" description="Disordered" evidence="1">
    <location>
        <begin position="463"/>
        <end position="567"/>
    </location>
</feature>
<dbReference type="AlphaFoldDB" id="A0AAW0XFH4"/>
<reference evidence="2 3" key="1">
    <citation type="journal article" date="2024" name="BMC Genomics">
        <title>Genome assembly of redclaw crayfish (Cherax quadricarinatus) provides insights into its immune adaptation and hypoxia tolerance.</title>
        <authorList>
            <person name="Liu Z."/>
            <person name="Zheng J."/>
            <person name="Li H."/>
            <person name="Fang K."/>
            <person name="Wang S."/>
            <person name="He J."/>
            <person name="Zhou D."/>
            <person name="Weng S."/>
            <person name="Chi M."/>
            <person name="Gu Z."/>
            <person name="He J."/>
            <person name="Li F."/>
            <person name="Wang M."/>
        </authorList>
    </citation>
    <scope>NUCLEOTIDE SEQUENCE [LARGE SCALE GENOMIC DNA]</scope>
    <source>
        <strain evidence="2">ZL_2023a</strain>
    </source>
</reference>
<feature type="compositionally biased region" description="Basic and acidic residues" evidence="1">
    <location>
        <begin position="620"/>
        <end position="639"/>
    </location>
</feature>
<dbReference type="Proteomes" id="UP001445076">
    <property type="component" value="Unassembled WGS sequence"/>
</dbReference>
<gene>
    <name evidence="2" type="ORF">OTU49_004644</name>
</gene>
<comment type="caution">
    <text evidence="2">The sequence shown here is derived from an EMBL/GenBank/DDBJ whole genome shotgun (WGS) entry which is preliminary data.</text>
</comment>
<feature type="compositionally biased region" description="Polar residues" evidence="1">
    <location>
        <begin position="235"/>
        <end position="249"/>
    </location>
</feature>
<evidence type="ECO:0000313" key="2">
    <source>
        <dbReference type="EMBL" id="KAK8736784.1"/>
    </source>
</evidence>
<proteinExistence type="predicted"/>
<dbReference type="GO" id="GO:0035267">
    <property type="term" value="C:NuA4 histone acetyltransferase complex"/>
    <property type="evidence" value="ECO:0007669"/>
    <property type="project" value="TreeGrafter"/>
</dbReference>
<sequence>MRETTLEGLKLKQYQVDTWTTREQLCLASAVMRSGDQNWVAVRRNIKMLTNETSRPPDWYSTKNCALQYAKLLERVDTPKRKRERGDGVNETPGEIVTKMLSKQRIEELRALETEERATYNHLRREIQQLDAGLLDQQLDTLWEQLVKEHAEEEEEERQHQQWLKEREEKITAIQQALKHQGPKAPVPPHKRKPKSQTSGGGQAASRRNSGLSETSSEVDSALDSPDLSEAASENLVSNKSQDEGGSQETESKPTPTSPLLSSLLSKSPITNVPITSVPGSSSSPLNLIGLGSRGIRGMGISPVSEALQNLVSSAISGTDSVDKDKSSHISPASGSSTLSLLLDLPPSTPGGPLPRLSDLPGPRYERKDPEKRINLIKKFDKEAENEAKAKGCEEATALASKTTVNTPEQTVKKVGALMEVEGEDRGGEGEEIKEEAQMEEEKSEEAREDIMEDVDKLVIGKNEINDIETEDTKQENQQTQIVEEKPEESTLKESKSQVTQEINAGILKKDLKKVNEKVEKTADAEDEAKLEDKNQKYEDDDKEKNGNKDEDIKHFENSTSFKCDDKDLKEENLSTCDSVRNEDCKKPELDCKKTEQEKHVEMGNLVICKEKQEDEDDLDSKRKTSADESLIKLQKNDDTEQDIELEKKFHKKDQEEED</sequence>
<feature type="non-terminal residue" evidence="2">
    <location>
        <position position="659"/>
    </location>
</feature>
<feature type="compositionally biased region" description="Low complexity" evidence="1">
    <location>
        <begin position="331"/>
        <end position="346"/>
    </location>
</feature>
<keyword evidence="3" id="KW-1185">Reference proteome</keyword>
<feature type="region of interest" description="Disordered" evidence="1">
    <location>
        <begin position="318"/>
        <end position="373"/>
    </location>
</feature>
<dbReference type="EMBL" id="JARKIK010000043">
    <property type="protein sequence ID" value="KAK8736784.1"/>
    <property type="molecule type" value="Genomic_DNA"/>
</dbReference>
<feature type="compositionally biased region" description="Basic and acidic residues" evidence="1">
    <location>
        <begin position="424"/>
        <end position="451"/>
    </location>
</feature>
<evidence type="ECO:0000256" key="1">
    <source>
        <dbReference type="SAM" id="MobiDB-lite"/>
    </source>
</evidence>
<dbReference type="PANTHER" id="PTHR15398:SF4">
    <property type="entry name" value="BROMODOMAIN-CONTAINING PROTEIN 8 ISOFORM X1"/>
    <property type="match status" value="1"/>
</dbReference>
<dbReference type="PANTHER" id="PTHR15398">
    <property type="entry name" value="BROMODOMAIN-CONTAINING PROTEIN 8"/>
    <property type="match status" value="1"/>
</dbReference>
<organism evidence="2 3">
    <name type="scientific">Cherax quadricarinatus</name>
    <name type="common">Australian red claw crayfish</name>
    <dbReference type="NCBI Taxonomy" id="27406"/>
    <lineage>
        <taxon>Eukaryota</taxon>
        <taxon>Metazoa</taxon>
        <taxon>Ecdysozoa</taxon>
        <taxon>Arthropoda</taxon>
        <taxon>Crustacea</taxon>
        <taxon>Multicrustacea</taxon>
        <taxon>Malacostraca</taxon>
        <taxon>Eumalacostraca</taxon>
        <taxon>Eucarida</taxon>
        <taxon>Decapoda</taxon>
        <taxon>Pleocyemata</taxon>
        <taxon>Astacidea</taxon>
        <taxon>Parastacoidea</taxon>
        <taxon>Parastacidae</taxon>
        <taxon>Cherax</taxon>
    </lineage>
</organism>
<feature type="region of interest" description="Disordered" evidence="1">
    <location>
        <begin position="410"/>
        <end position="451"/>
    </location>
</feature>
<feature type="compositionally biased region" description="Basic and acidic residues" evidence="1">
    <location>
        <begin position="483"/>
        <end position="496"/>
    </location>
</feature>
<feature type="compositionally biased region" description="Polar residues" evidence="1">
    <location>
        <begin position="206"/>
        <end position="219"/>
    </location>
</feature>
<feature type="compositionally biased region" description="Basic and acidic residues" evidence="1">
    <location>
        <begin position="364"/>
        <end position="373"/>
    </location>
</feature>
<feature type="compositionally biased region" description="Basic and acidic residues" evidence="1">
    <location>
        <begin position="531"/>
        <end position="567"/>
    </location>
</feature>
<name>A0AAW0XFH4_CHEQU</name>
<feature type="region of interest" description="Disordered" evidence="1">
    <location>
        <begin position="611"/>
        <end position="659"/>
    </location>
</feature>
<protein>
    <recommendedName>
        <fullName evidence="4">Bromodomain-containing protein 8</fullName>
    </recommendedName>
</protein>
<accession>A0AAW0XFH4</accession>